<proteinExistence type="predicted"/>
<comment type="caution">
    <text evidence="1">The sequence shown here is derived from an EMBL/GenBank/DDBJ whole genome shotgun (WGS) entry which is preliminary data.</text>
</comment>
<dbReference type="GO" id="GO:0016740">
    <property type="term" value="F:transferase activity"/>
    <property type="evidence" value="ECO:0007669"/>
    <property type="project" value="UniProtKB-KW"/>
</dbReference>
<dbReference type="Gene3D" id="3.40.50.880">
    <property type="match status" value="1"/>
</dbReference>
<organism evidence="1 2">
    <name type="scientific">Bifidobacterium longum</name>
    <dbReference type="NCBI Taxonomy" id="216816"/>
    <lineage>
        <taxon>Bacteria</taxon>
        <taxon>Bacillati</taxon>
        <taxon>Actinomycetota</taxon>
        <taxon>Actinomycetes</taxon>
        <taxon>Bifidobacteriales</taxon>
        <taxon>Bifidobacteriaceae</taxon>
        <taxon>Bifidobacterium</taxon>
    </lineage>
</organism>
<dbReference type="InterPro" id="IPR029062">
    <property type="entry name" value="Class_I_gatase-like"/>
</dbReference>
<dbReference type="Proteomes" id="UP000638311">
    <property type="component" value="Unassembled WGS sequence"/>
</dbReference>
<protein>
    <submittedName>
        <fullName evidence="1">Homoserine O-succinyltransferase</fullName>
    </submittedName>
</protein>
<reference evidence="1" key="1">
    <citation type="journal article" date="2019" name="Nat. Med.">
        <title>A library of human gut bacterial isolates paired with longitudinal multiomics data enables mechanistic microbiome research.</title>
        <authorList>
            <person name="Poyet M."/>
            <person name="Groussin M."/>
            <person name="Gibbons S.M."/>
            <person name="Avila-Pacheco J."/>
            <person name="Jiang X."/>
            <person name="Kearney S.M."/>
            <person name="Perrotta A.R."/>
            <person name="Berdy B."/>
            <person name="Zhao S."/>
            <person name="Lieberman T.D."/>
            <person name="Swanson P.K."/>
            <person name="Smith M."/>
            <person name="Roesemann S."/>
            <person name="Alexander J.E."/>
            <person name="Rich S.A."/>
            <person name="Livny J."/>
            <person name="Vlamakis H."/>
            <person name="Clish C."/>
            <person name="Bullock K."/>
            <person name="Deik A."/>
            <person name="Scott J."/>
            <person name="Pierce K.A."/>
            <person name="Xavier R.J."/>
            <person name="Alm E.J."/>
        </authorList>
    </citation>
    <scope>NUCLEOTIDE SEQUENCE</scope>
    <source>
        <strain evidence="1">BIOML-A409</strain>
    </source>
</reference>
<sequence length="58" mass="6373">MTVTANNGLLVARGEWANATCQESHQAQQILILNLMPTKVTTERQFLKRFAAGNTDVA</sequence>
<gene>
    <name evidence="1" type="ORF">GUA24_11930</name>
</gene>
<dbReference type="AlphaFoldDB" id="A0A6B1XCH5"/>
<name>A0A6B1XCH5_BIFLN</name>
<accession>A0A6B1XCH5</accession>
<dbReference type="EMBL" id="WXDR01000107">
    <property type="protein sequence ID" value="MZU09617.1"/>
    <property type="molecule type" value="Genomic_DNA"/>
</dbReference>
<evidence type="ECO:0000313" key="1">
    <source>
        <dbReference type="EMBL" id="MZU09617.1"/>
    </source>
</evidence>
<feature type="non-terminal residue" evidence="1">
    <location>
        <position position="58"/>
    </location>
</feature>
<keyword evidence="1" id="KW-0808">Transferase</keyword>
<evidence type="ECO:0000313" key="2">
    <source>
        <dbReference type="Proteomes" id="UP000638311"/>
    </source>
</evidence>